<accession>A0ABV0B4C9</accession>
<reference evidence="2 3" key="1">
    <citation type="submission" date="2024-05" db="EMBL/GenBank/DDBJ databases">
        <title>Sphingomonas sp. HF-S3 16S ribosomal RNA gene Genome sequencing and assembly.</title>
        <authorList>
            <person name="Lee H."/>
        </authorList>
    </citation>
    <scope>NUCLEOTIDE SEQUENCE [LARGE SCALE GENOMIC DNA]</scope>
    <source>
        <strain evidence="2 3">HF-S3</strain>
    </source>
</reference>
<proteinExistence type="predicted"/>
<feature type="chain" id="PRO_5046788524" evidence="1">
    <location>
        <begin position="30"/>
        <end position="162"/>
    </location>
</feature>
<evidence type="ECO:0000313" key="3">
    <source>
        <dbReference type="Proteomes" id="UP001427805"/>
    </source>
</evidence>
<keyword evidence="1" id="KW-0732">Signal</keyword>
<keyword evidence="3" id="KW-1185">Reference proteome</keyword>
<evidence type="ECO:0000256" key="1">
    <source>
        <dbReference type="SAM" id="SignalP"/>
    </source>
</evidence>
<organism evidence="2 3">
    <name type="scientific">Sphingomonas rustica</name>
    <dbReference type="NCBI Taxonomy" id="3103142"/>
    <lineage>
        <taxon>Bacteria</taxon>
        <taxon>Pseudomonadati</taxon>
        <taxon>Pseudomonadota</taxon>
        <taxon>Alphaproteobacteria</taxon>
        <taxon>Sphingomonadales</taxon>
        <taxon>Sphingomonadaceae</taxon>
        <taxon>Sphingomonas</taxon>
    </lineage>
</organism>
<protein>
    <submittedName>
        <fullName evidence="2">Uncharacterized protein</fullName>
    </submittedName>
</protein>
<dbReference type="Proteomes" id="UP001427805">
    <property type="component" value="Unassembled WGS sequence"/>
</dbReference>
<dbReference type="RefSeq" id="WP_346244962.1">
    <property type="nucleotide sequence ID" value="NZ_JBDIZK010000001.1"/>
</dbReference>
<comment type="caution">
    <text evidence="2">The sequence shown here is derived from an EMBL/GenBank/DDBJ whole genome shotgun (WGS) entry which is preliminary data.</text>
</comment>
<feature type="signal peptide" evidence="1">
    <location>
        <begin position="1"/>
        <end position="29"/>
    </location>
</feature>
<name>A0ABV0B4C9_9SPHN</name>
<gene>
    <name evidence="2" type="ORF">TPR58_02210</name>
</gene>
<dbReference type="EMBL" id="JBDIZK010000001">
    <property type="protein sequence ID" value="MEN3745965.1"/>
    <property type="molecule type" value="Genomic_DNA"/>
</dbReference>
<sequence length="162" mass="17204">MPLARQMPSTAMGSALLVLAATLAPGAHAAPFIDTMAAPDMGQEERPLEKQHKMRGTIGYLGPSDACTKNRHAVDASASLAVGECRADAYRLTDRRGRVVDLVDLFLVTSDADAASDMHIPYGMIDMMVPELKDGGRGTVTYAVIQGAHGPVNVIRDFAPAR</sequence>
<evidence type="ECO:0000313" key="2">
    <source>
        <dbReference type="EMBL" id="MEN3745965.1"/>
    </source>
</evidence>